<evidence type="ECO:0000256" key="8">
    <source>
        <dbReference type="ARBA" id="ARBA00025217"/>
    </source>
</evidence>
<dbReference type="GO" id="GO:0000049">
    <property type="term" value="F:tRNA binding"/>
    <property type="evidence" value="ECO:0007669"/>
    <property type="project" value="InterPro"/>
</dbReference>
<dbReference type="SUPFAM" id="SSF52374">
    <property type="entry name" value="Nucleotidylyl transferase"/>
    <property type="match status" value="1"/>
</dbReference>
<dbReference type="PRINTS" id="PR00984">
    <property type="entry name" value="TRNASYNTHILE"/>
</dbReference>
<dbReference type="InterPro" id="IPR009080">
    <property type="entry name" value="tRNAsynth_Ia_anticodon-bd"/>
</dbReference>
<dbReference type="PANTHER" id="PTHR42765:SF1">
    <property type="entry name" value="ISOLEUCINE--TRNA LIGASE, MITOCHONDRIAL"/>
    <property type="match status" value="1"/>
</dbReference>
<organism evidence="13 14">
    <name type="scientific">Henriciella barbarensis</name>
    <dbReference type="NCBI Taxonomy" id="86342"/>
    <lineage>
        <taxon>Bacteria</taxon>
        <taxon>Pseudomonadati</taxon>
        <taxon>Pseudomonadota</taxon>
        <taxon>Alphaproteobacteria</taxon>
        <taxon>Hyphomonadales</taxon>
        <taxon>Hyphomonadaceae</taxon>
        <taxon>Henriciella</taxon>
    </lineage>
</organism>
<dbReference type="GO" id="GO:0005829">
    <property type="term" value="C:cytosol"/>
    <property type="evidence" value="ECO:0007669"/>
    <property type="project" value="TreeGrafter"/>
</dbReference>
<dbReference type="GO" id="GO:0005524">
    <property type="term" value="F:ATP binding"/>
    <property type="evidence" value="ECO:0007669"/>
    <property type="project" value="UniProtKB-UniRule"/>
</dbReference>
<comment type="domain">
    <text evidence="10">IleRS has two distinct active sites: one for aminoacylation and one for editing. The misactivated valine is translocated from the active site to the editing site, which sterically excludes the correctly activated isoleucine. The single editing site contains two valyl binding pockets, one specific for each substrate (Val-AMP or Val-tRNA(Ile)).</text>
</comment>
<comment type="caution">
    <text evidence="13">The sequence shown here is derived from an EMBL/GenBank/DDBJ whole genome shotgun (WGS) entry which is preliminary data.</text>
</comment>
<dbReference type="GO" id="GO:0006428">
    <property type="term" value="P:isoleucyl-tRNA aminoacylation"/>
    <property type="evidence" value="ECO:0007669"/>
    <property type="project" value="UniProtKB-UniRule"/>
</dbReference>
<dbReference type="InterPro" id="IPR023585">
    <property type="entry name" value="Ile-tRNA-ligase_type1"/>
</dbReference>
<evidence type="ECO:0000256" key="5">
    <source>
        <dbReference type="ARBA" id="ARBA00022840"/>
    </source>
</evidence>
<dbReference type="FunFam" id="3.40.50.620:FF:000042">
    <property type="entry name" value="Isoleucine--tRNA ligase"/>
    <property type="match status" value="1"/>
</dbReference>
<evidence type="ECO:0000256" key="7">
    <source>
        <dbReference type="ARBA" id="ARBA00023146"/>
    </source>
</evidence>
<name>A0A399QR71_9PROT</name>
<comment type="similarity">
    <text evidence="1 10">Belongs to the class-I aminoacyl-tRNA synthetase family. IleS type 1 subfamily.</text>
</comment>
<dbReference type="SUPFAM" id="SSF47323">
    <property type="entry name" value="Anticodon-binding domain of a subclass of class I aminoacyl-tRNA synthetases"/>
    <property type="match status" value="1"/>
</dbReference>
<dbReference type="NCBIfam" id="TIGR00392">
    <property type="entry name" value="ileS"/>
    <property type="match status" value="1"/>
</dbReference>
<dbReference type="Pfam" id="PF08264">
    <property type="entry name" value="Anticodon_1"/>
    <property type="match status" value="1"/>
</dbReference>
<keyword evidence="7 10" id="KW-0030">Aminoacyl-tRNA synthetase</keyword>
<keyword evidence="4 10" id="KW-0547">Nucleotide-binding</keyword>
<evidence type="ECO:0000256" key="9">
    <source>
        <dbReference type="ARBA" id="ARBA00048359"/>
    </source>
</evidence>
<dbReference type="PANTHER" id="PTHR42765">
    <property type="entry name" value="SOLEUCYL-TRNA SYNTHETASE"/>
    <property type="match status" value="1"/>
</dbReference>
<evidence type="ECO:0000259" key="11">
    <source>
        <dbReference type="Pfam" id="PF00133"/>
    </source>
</evidence>
<dbReference type="InterPro" id="IPR001412">
    <property type="entry name" value="aa-tRNA-synth_I_CS"/>
</dbReference>
<feature type="domain" description="Aminoacyl-tRNA synthetase class Ia" evidence="11">
    <location>
        <begin position="35"/>
        <end position="689"/>
    </location>
</feature>
<dbReference type="InterPro" id="IPR009008">
    <property type="entry name" value="Val/Leu/Ile-tRNA-synth_edit"/>
</dbReference>
<protein>
    <recommendedName>
        <fullName evidence="10">Isoleucine--tRNA ligase</fullName>
        <ecNumber evidence="10">6.1.1.5</ecNumber>
    </recommendedName>
    <alternativeName>
        <fullName evidence="10">Isoleucyl-tRNA synthetase</fullName>
        <shortName evidence="10">IleRS</shortName>
    </alternativeName>
</protein>
<evidence type="ECO:0000256" key="2">
    <source>
        <dbReference type="ARBA" id="ARBA00022490"/>
    </source>
</evidence>
<keyword evidence="5 10" id="KW-0067">ATP-binding</keyword>
<dbReference type="OrthoDB" id="9810365at2"/>
<dbReference type="EMBL" id="QWGB01000009">
    <property type="protein sequence ID" value="RIJ21340.1"/>
    <property type="molecule type" value="Genomic_DNA"/>
</dbReference>
<keyword evidence="6 10" id="KW-0648">Protein biosynthesis</keyword>
<dbReference type="InterPro" id="IPR014729">
    <property type="entry name" value="Rossmann-like_a/b/a_fold"/>
</dbReference>
<dbReference type="PROSITE" id="PS00178">
    <property type="entry name" value="AA_TRNA_LIGASE_I"/>
    <property type="match status" value="1"/>
</dbReference>
<comment type="function">
    <text evidence="8 10">Catalyzes the attachment of isoleucine to tRNA(Ile). As IleRS can inadvertently accommodate and process structurally similar amino acids such as valine, to avoid such errors it has two additional distinct tRNA(Ile)-dependent editing activities. One activity is designated as 'pretransfer' editing and involves the hydrolysis of activated Val-AMP. The other activity is designated 'posttransfer' editing and involves deacylation of mischarged Val-tRNA(Ile).</text>
</comment>
<reference evidence="13 14" key="1">
    <citation type="submission" date="2018-08" db="EMBL/GenBank/DDBJ databases">
        <title>Henriciella mobilis sp. nov., isolated from seawater.</title>
        <authorList>
            <person name="Cheng H."/>
            <person name="Wu Y.-H."/>
            <person name="Xu X.-W."/>
            <person name="Guo L.-L."/>
        </authorList>
    </citation>
    <scope>NUCLEOTIDE SEQUENCE [LARGE SCALE GENOMIC DNA]</scope>
    <source>
        <strain evidence="13 14">CCUG66934</strain>
    </source>
</reference>
<gene>
    <name evidence="10" type="primary">ileS</name>
    <name evidence="13" type="ORF">D1224_13560</name>
</gene>
<evidence type="ECO:0000256" key="10">
    <source>
        <dbReference type="HAMAP-Rule" id="MF_02002"/>
    </source>
</evidence>
<keyword evidence="2 10" id="KW-0963">Cytoplasm</keyword>
<proteinExistence type="inferred from homology"/>
<dbReference type="Gene3D" id="1.10.730.20">
    <property type="match status" value="1"/>
</dbReference>
<comment type="catalytic activity">
    <reaction evidence="9 10">
        <text>tRNA(Ile) + L-isoleucine + ATP = L-isoleucyl-tRNA(Ile) + AMP + diphosphate</text>
        <dbReference type="Rhea" id="RHEA:11060"/>
        <dbReference type="Rhea" id="RHEA-COMP:9666"/>
        <dbReference type="Rhea" id="RHEA-COMP:9695"/>
        <dbReference type="ChEBI" id="CHEBI:30616"/>
        <dbReference type="ChEBI" id="CHEBI:33019"/>
        <dbReference type="ChEBI" id="CHEBI:58045"/>
        <dbReference type="ChEBI" id="CHEBI:78442"/>
        <dbReference type="ChEBI" id="CHEBI:78528"/>
        <dbReference type="ChEBI" id="CHEBI:456215"/>
        <dbReference type="EC" id="6.1.1.5"/>
    </reaction>
</comment>
<feature type="domain" description="Methionyl/Valyl/Leucyl/Isoleucyl-tRNA synthetase anticodon-binding" evidence="12">
    <location>
        <begin position="732"/>
        <end position="884"/>
    </location>
</feature>
<dbReference type="CDD" id="cd07960">
    <property type="entry name" value="Anticodon_Ia_Ile_BEm"/>
    <property type="match status" value="1"/>
</dbReference>
<dbReference type="InterPro" id="IPR002300">
    <property type="entry name" value="aa-tRNA-synth_Ia"/>
</dbReference>
<dbReference type="InterPro" id="IPR050081">
    <property type="entry name" value="Ile-tRNA_ligase"/>
</dbReference>
<dbReference type="AlphaFoldDB" id="A0A399QR71"/>
<dbReference type="Proteomes" id="UP000265431">
    <property type="component" value="Unassembled WGS sequence"/>
</dbReference>
<comment type="caution">
    <text evidence="10">Lacks conserved residue(s) required for the propagation of feature annotation.</text>
</comment>
<evidence type="ECO:0000313" key="13">
    <source>
        <dbReference type="EMBL" id="RIJ21340.1"/>
    </source>
</evidence>
<feature type="binding site" evidence="10">
    <location>
        <position position="609"/>
    </location>
    <ligand>
        <name>L-isoleucyl-5'-AMP</name>
        <dbReference type="ChEBI" id="CHEBI:178002"/>
    </ligand>
</feature>
<dbReference type="InterPro" id="IPR033708">
    <property type="entry name" value="Anticodon_Ile_BEm"/>
</dbReference>
<dbReference type="InterPro" id="IPR002301">
    <property type="entry name" value="Ile-tRNA-ligase"/>
</dbReference>
<evidence type="ECO:0000256" key="3">
    <source>
        <dbReference type="ARBA" id="ARBA00022598"/>
    </source>
</evidence>
<dbReference type="HAMAP" id="MF_02002">
    <property type="entry name" value="Ile_tRNA_synth_type1"/>
    <property type="match status" value="1"/>
</dbReference>
<sequence length="979" mass="109541">MTDDTKTNANDYRDTLFLPKTEFPMRGGLPKAEPKWIERWDEMRLYDRMREEAKARGAKPFILHDGPPYANGPIHLGTAMNKILKDLVVRGHQMLGYDASYIPGWDCHGLPIEWKVEEEFRSKGRGKDDVPGDEFRAACRAYAAKWIEVQKQGFRRCGVEGDWDNPYLTMNFESEAATVREFLSVAMSGRLVRGSKPIMWSPVERTALAEAEVEYHDRKVPVIWVKFPVQGEDFSVVIWTTTPWTIPANQAVSFNPNISYGLYEVEAVMSEEELGFAPFAAPGDKYVLADALAEAVMDSAKVSGFKRVSDADPQDWTLSHPLNELSDFYKHDVPMLAGDHVTDDAGTGFVHTAPAHGEDDFLVWIANGHTASDIRDIVNEDGVYEHPELPEALQGLDIIRTSGKKRGEQGKANQEVMRLLTEAGNLLSRGVTVIRDAHSWRSKAPVIRRATPQWFIAMDKPGTNGTAPLRDLALKALEDTGFVPPQLRNRITSMVADRPDWLISRQRNWGVPITLLVSPDGEPHTYALPEDKALEVNKRILDAIAAEGVEAWFSAEPAKFLDGIADPAGWEKVTDVLDVWFDSGTTHAFTLRDRGIIDEKTGQADVYLEGSDQHRGWFQSSLLENCATRGMAPYKQVVTHGFIVDSEGKKMSKSLGNTVEPQKVADQFGIEILRLWTASSDFTEDLRISDDILKTNAESYRRLRNTLRYLLGALEGYDEAEAVDAKDMPGLERWVLHRLAESDALVRKSYAAFDFKRVMSAMLNFCGVDLSAIYFDIRKDSLYCDAPSDIRRRSTRTVMALVLERLLAWLAPIMPFTTEEAFLMSHIAGKADSVHLLTFPETPESWLDAAHAARWEKIFKVRRVVTGALEVERREKRIGASLEAAPEVYIQDKSLIEAFEGESPADIFITSGAKLIDGAGTLAAYHLDDTPGVAVLPKKADGVKCARSWKYFDPKTADPAYPDITPRDAEAVREIREAS</sequence>
<evidence type="ECO:0000256" key="6">
    <source>
        <dbReference type="ARBA" id="ARBA00022917"/>
    </source>
</evidence>
<evidence type="ECO:0000313" key="14">
    <source>
        <dbReference type="Proteomes" id="UP000265431"/>
    </source>
</evidence>
<evidence type="ECO:0000256" key="4">
    <source>
        <dbReference type="ARBA" id="ARBA00022741"/>
    </source>
</evidence>
<dbReference type="GO" id="GO:0004822">
    <property type="term" value="F:isoleucine-tRNA ligase activity"/>
    <property type="evidence" value="ECO:0007669"/>
    <property type="project" value="UniProtKB-UniRule"/>
</dbReference>
<dbReference type="RefSeq" id="WP_119380492.1">
    <property type="nucleotide sequence ID" value="NZ_QWGB01000009.1"/>
</dbReference>
<evidence type="ECO:0000259" key="12">
    <source>
        <dbReference type="Pfam" id="PF08264"/>
    </source>
</evidence>
<dbReference type="Gene3D" id="3.40.50.620">
    <property type="entry name" value="HUPs"/>
    <property type="match status" value="2"/>
</dbReference>
<dbReference type="SUPFAM" id="SSF50677">
    <property type="entry name" value="ValRS/IleRS/LeuRS editing domain"/>
    <property type="match status" value="1"/>
</dbReference>
<dbReference type="EC" id="6.1.1.5" evidence="10"/>
<feature type="binding site" evidence="10">
    <location>
        <position position="653"/>
    </location>
    <ligand>
        <name>ATP</name>
        <dbReference type="ChEBI" id="CHEBI:30616"/>
    </ligand>
</feature>
<dbReference type="GO" id="GO:0002161">
    <property type="term" value="F:aminoacyl-tRNA deacylase activity"/>
    <property type="evidence" value="ECO:0007669"/>
    <property type="project" value="InterPro"/>
</dbReference>
<comment type="subcellular location">
    <subcellularLocation>
        <location evidence="10">Cytoplasm</location>
    </subcellularLocation>
</comment>
<keyword evidence="14" id="KW-1185">Reference proteome</keyword>
<dbReference type="Pfam" id="PF00133">
    <property type="entry name" value="tRNA-synt_1"/>
    <property type="match status" value="1"/>
</dbReference>
<feature type="short sequence motif" description="'KMSKS' region" evidence="10">
    <location>
        <begin position="650"/>
        <end position="654"/>
    </location>
</feature>
<dbReference type="Gene3D" id="3.90.740.10">
    <property type="entry name" value="Valyl/Leucyl/Isoleucyl-tRNA synthetase, editing domain"/>
    <property type="match status" value="1"/>
</dbReference>
<keyword evidence="3 10" id="KW-0436">Ligase</keyword>
<evidence type="ECO:0000256" key="1">
    <source>
        <dbReference type="ARBA" id="ARBA00006887"/>
    </source>
</evidence>
<accession>A0A399QR71</accession>
<feature type="short sequence motif" description="'HIGH' region" evidence="10">
    <location>
        <begin position="68"/>
        <end position="78"/>
    </location>
</feature>
<comment type="subunit">
    <text evidence="10">Monomer.</text>
</comment>
<dbReference type="InterPro" id="IPR013155">
    <property type="entry name" value="M/V/L/I-tRNA-synth_anticd-bd"/>
</dbReference>